<organism evidence="1 2">
    <name type="scientific">Plakobranchus ocellatus</name>
    <dbReference type="NCBI Taxonomy" id="259542"/>
    <lineage>
        <taxon>Eukaryota</taxon>
        <taxon>Metazoa</taxon>
        <taxon>Spiralia</taxon>
        <taxon>Lophotrochozoa</taxon>
        <taxon>Mollusca</taxon>
        <taxon>Gastropoda</taxon>
        <taxon>Heterobranchia</taxon>
        <taxon>Euthyneura</taxon>
        <taxon>Panpulmonata</taxon>
        <taxon>Sacoglossa</taxon>
        <taxon>Placobranchoidea</taxon>
        <taxon>Plakobranchidae</taxon>
        <taxon>Plakobranchus</taxon>
    </lineage>
</organism>
<dbReference type="Proteomes" id="UP000735302">
    <property type="component" value="Unassembled WGS sequence"/>
</dbReference>
<dbReference type="AlphaFoldDB" id="A0AAV4CY65"/>
<evidence type="ECO:0000313" key="2">
    <source>
        <dbReference type="Proteomes" id="UP000735302"/>
    </source>
</evidence>
<dbReference type="EMBL" id="BLXT01007159">
    <property type="protein sequence ID" value="GFO36879.1"/>
    <property type="molecule type" value="Genomic_DNA"/>
</dbReference>
<evidence type="ECO:0000313" key="1">
    <source>
        <dbReference type="EMBL" id="GFO36879.1"/>
    </source>
</evidence>
<comment type="caution">
    <text evidence="1">The sequence shown here is derived from an EMBL/GenBank/DDBJ whole genome shotgun (WGS) entry which is preliminary data.</text>
</comment>
<proteinExistence type="predicted"/>
<sequence length="114" mass="13075">MDPRGGAPSETSLYIKPVGKKEETCPLALKALFWKLGLLPWKAEIMPLHTRTALQECLPSMDRRGGYAGGKTWEKRGKLVERTANTRLYWWLKISDDILAKEQDGFRNEIRTNE</sequence>
<gene>
    <name evidence="1" type="ORF">PoB_006338400</name>
</gene>
<keyword evidence="2" id="KW-1185">Reference proteome</keyword>
<reference evidence="1 2" key="1">
    <citation type="journal article" date="2021" name="Elife">
        <title>Chloroplast acquisition without the gene transfer in kleptoplastic sea slugs, Plakobranchus ocellatus.</title>
        <authorList>
            <person name="Maeda T."/>
            <person name="Takahashi S."/>
            <person name="Yoshida T."/>
            <person name="Shimamura S."/>
            <person name="Takaki Y."/>
            <person name="Nagai Y."/>
            <person name="Toyoda A."/>
            <person name="Suzuki Y."/>
            <person name="Arimoto A."/>
            <person name="Ishii H."/>
            <person name="Satoh N."/>
            <person name="Nishiyama T."/>
            <person name="Hasebe M."/>
            <person name="Maruyama T."/>
            <person name="Minagawa J."/>
            <person name="Obokata J."/>
            <person name="Shigenobu S."/>
        </authorList>
    </citation>
    <scope>NUCLEOTIDE SEQUENCE [LARGE SCALE GENOMIC DNA]</scope>
</reference>
<protein>
    <submittedName>
        <fullName evidence="1">Uncharacterized protein</fullName>
    </submittedName>
</protein>
<accession>A0AAV4CY65</accession>
<name>A0AAV4CY65_9GAST</name>